<dbReference type="SMART" id="SM00387">
    <property type="entry name" value="HATPase_c"/>
    <property type="match status" value="1"/>
</dbReference>
<keyword evidence="3 5" id="KW-0597">Phosphoprotein</keyword>
<sequence>MSSQLSRMIAEEIYAERVSLLYKNGKSSSLTVILVSILLSGIMYGDVSNQMNLSWLGGIVCAALARIILIRWYFRSPVVATSRSWAQRYALFTGIIGLFWVWFVLIAYGHNEWLNIIILLIALGLSALAVPVLVSFPSILLLYFAPTTLTAIVLFFAELKLDYILIALASVVYAVVIIRTTGNFFDTLMTSLQFRFEKEALAKDLSQQKENAEQLNEQLKQEIQRRHDAQWALEEHQRDLENQVAQRTSELLEAKEAAEAGSMAKSEFLANMSHEIRTPMNGVLGATQLLLADKLEAKHYHYVQIAHDSATHLLRLIEDILDFSRIESGHIVLQNEDFDLIGVCEDTLSTVEPLLSDKGLKRVFDPPSGLPTTLHGDAFRLRQILLNLLGNAIKFTEHGQVELLLEESQQTGNRCDIHFTVRDSGIGIHATALENIFNEFTQEDGSITRRFGGSGLGLSITRGLVKAMGGTIHVESTKGVGSVFHCILPFALQGQDDTPVIDNQQQNVIKPARHFTGRILLAEDNEINQLIARDHLETLGFEVDTVDNGVQAKAAYERASYHLILMDCHMPEMDGFEATSAIRQYEQLQELARTPIIALTADAQDATQARCKAVGMDDYMTKPFNIDVLAEKIDHALKLGGAA</sequence>
<keyword evidence="6" id="KW-0175">Coiled coil</keyword>
<keyword evidence="7" id="KW-0472">Membrane</keyword>
<name>A0ABX7WXB6_9GAMM</name>
<dbReference type="PRINTS" id="PR00344">
    <property type="entry name" value="BCTRLSENSOR"/>
</dbReference>
<dbReference type="InterPro" id="IPR001789">
    <property type="entry name" value="Sig_transdc_resp-reg_receiver"/>
</dbReference>
<dbReference type="CDD" id="cd17546">
    <property type="entry name" value="REC_hyHK_CKI1_RcsC-like"/>
    <property type="match status" value="1"/>
</dbReference>
<dbReference type="PROSITE" id="PS50110">
    <property type="entry name" value="RESPONSE_REGULATORY"/>
    <property type="match status" value="1"/>
</dbReference>
<feature type="transmembrane region" description="Helical" evidence="7">
    <location>
        <begin position="113"/>
        <end position="133"/>
    </location>
</feature>
<dbReference type="Gene3D" id="1.10.287.130">
    <property type="match status" value="1"/>
</dbReference>
<evidence type="ECO:0000256" key="3">
    <source>
        <dbReference type="ARBA" id="ARBA00022553"/>
    </source>
</evidence>
<dbReference type="PROSITE" id="PS50109">
    <property type="entry name" value="HIS_KIN"/>
    <property type="match status" value="1"/>
</dbReference>
<dbReference type="Pfam" id="PF00072">
    <property type="entry name" value="Response_reg"/>
    <property type="match status" value="1"/>
</dbReference>
<organism evidence="10 11">
    <name type="scientific">Thiothrix litoralis</name>
    <dbReference type="NCBI Taxonomy" id="2891210"/>
    <lineage>
        <taxon>Bacteria</taxon>
        <taxon>Pseudomonadati</taxon>
        <taxon>Pseudomonadota</taxon>
        <taxon>Gammaproteobacteria</taxon>
        <taxon>Thiotrichales</taxon>
        <taxon>Thiotrichaceae</taxon>
        <taxon>Thiothrix</taxon>
    </lineage>
</organism>
<dbReference type="CDD" id="cd00082">
    <property type="entry name" value="HisKA"/>
    <property type="match status" value="1"/>
</dbReference>
<feature type="transmembrane region" description="Helical" evidence="7">
    <location>
        <begin position="140"/>
        <end position="157"/>
    </location>
</feature>
<keyword evidence="7" id="KW-1133">Transmembrane helix</keyword>
<dbReference type="SUPFAM" id="SSF47384">
    <property type="entry name" value="Homodimeric domain of signal transducing histidine kinase"/>
    <property type="match status" value="1"/>
</dbReference>
<evidence type="ECO:0000256" key="5">
    <source>
        <dbReference type="PROSITE-ProRule" id="PRU00169"/>
    </source>
</evidence>
<dbReference type="PANTHER" id="PTHR45339">
    <property type="entry name" value="HYBRID SIGNAL TRANSDUCTION HISTIDINE KINASE J"/>
    <property type="match status" value="1"/>
</dbReference>
<dbReference type="SMART" id="SM00448">
    <property type="entry name" value="REC"/>
    <property type="match status" value="1"/>
</dbReference>
<feature type="transmembrane region" description="Helical" evidence="7">
    <location>
        <begin position="53"/>
        <end position="74"/>
    </location>
</feature>
<feature type="transmembrane region" description="Helical" evidence="7">
    <location>
        <begin position="27"/>
        <end position="47"/>
    </location>
</feature>
<dbReference type="Gene3D" id="3.30.565.10">
    <property type="entry name" value="Histidine kinase-like ATPase, C-terminal domain"/>
    <property type="match status" value="1"/>
</dbReference>
<protein>
    <recommendedName>
        <fullName evidence="2">histidine kinase</fullName>
        <ecNumber evidence="2">2.7.13.3</ecNumber>
    </recommendedName>
</protein>
<dbReference type="InterPro" id="IPR005467">
    <property type="entry name" value="His_kinase_dom"/>
</dbReference>
<dbReference type="Pfam" id="PF00512">
    <property type="entry name" value="HisKA"/>
    <property type="match status" value="1"/>
</dbReference>
<proteinExistence type="predicted"/>
<evidence type="ECO:0000256" key="4">
    <source>
        <dbReference type="ARBA" id="ARBA00023012"/>
    </source>
</evidence>
<evidence type="ECO:0000256" key="6">
    <source>
        <dbReference type="SAM" id="Coils"/>
    </source>
</evidence>
<feature type="domain" description="Histidine kinase" evidence="8">
    <location>
        <begin position="271"/>
        <end position="492"/>
    </location>
</feature>
<feature type="transmembrane region" description="Helical" evidence="7">
    <location>
        <begin position="86"/>
        <end position="107"/>
    </location>
</feature>
<dbReference type="PANTHER" id="PTHR45339:SF1">
    <property type="entry name" value="HYBRID SIGNAL TRANSDUCTION HISTIDINE KINASE J"/>
    <property type="match status" value="1"/>
</dbReference>
<dbReference type="Proteomes" id="UP000672039">
    <property type="component" value="Chromosome"/>
</dbReference>
<accession>A0ABX7WXB6</accession>
<dbReference type="Gene3D" id="3.40.50.2300">
    <property type="match status" value="1"/>
</dbReference>
<dbReference type="InterPro" id="IPR036097">
    <property type="entry name" value="HisK_dim/P_sf"/>
</dbReference>
<dbReference type="CDD" id="cd16922">
    <property type="entry name" value="HATPase_EvgS-ArcB-TorS-like"/>
    <property type="match status" value="1"/>
</dbReference>
<dbReference type="EMBL" id="CP072801">
    <property type="protein sequence ID" value="QTR47817.1"/>
    <property type="molecule type" value="Genomic_DNA"/>
</dbReference>
<evidence type="ECO:0000259" key="8">
    <source>
        <dbReference type="PROSITE" id="PS50109"/>
    </source>
</evidence>
<dbReference type="Pfam" id="PF02518">
    <property type="entry name" value="HATPase_c"/>
    <property type="match status" value="1"/>
</dbReference>
<dbReference type="InterPro" id="IPR011006">
    <property type="entry name" value="CheY-like_superfamily"/>
</dbReference>
<feature type="modified residue" description="4-aspartylphosphate" evidence="5">
    <location>
        <position position="567"/>
    </location>
</feature>
<dbReference type="EC" id="2.7.13.3" evidence="2"/>
<dbReference type="InterPro" id="IPR003594">
    <property type="entry name" value="HATPase_dom"/>
</dbReference>
<keyword evidence="11" id="KW-1185">Reference proteome</keyword>
<keyword evidence="4" id="KW-0902">Two-component regulatory system</keyword>
<feature type="transmembrane region" description="Helical" evidence="7">
    <location>
        <begin position="163"/>
        <end position="185"/>
    </location>
</feature>
<dbReference type="SMART" id="SM00388">
    <property type="entry name" value="HisKA"/>
    <property type="match status" value="1"/>
</dbReference>
<dbReference type="InterPro" id="IPR003661">
    <property type="entry name" value="HisK_dim/P_dom"/>
</dbReference>
<dbReference type="SUPFAM" id="SSF52172">
    <property type="entry name" value="CheY-like"/>
    <property type="match status" value="1"/>
</dbReference>
<dbReference type="SUPFAM" id="SSF55874">
    <property type="entry name" value="ATPase domain of HSP90 chaperone/DNA topoisomerase II/histidine kinase"/>
    <property type="match status" value="1"/>
</dbReference>
<evidence type="ECO:0000256" key="2">
    <source>
        <dbReference type="ARBA" id="ARBA00012438"/>
    </source>
</evidence>
<evidence type="ECO:0000256" key="7">
    <source>
        <dbReference type="SAM" id="Phobius"/>
    </source>
</evidence>
<evidence type="ECO:0000259" key="9">
    <source>
        <dbReference type="PROSITE" id="PS50110"/>
    </source>
</evidence>
<feature type="domain" description="Response regulatory" evidence="9">
    <location>
        <begin position="518"/>
        <end position="637"/>
    </location>
</feature>
<gene>
    <name evidence="10" type="ORF">J9253_07840</name>
</gene>
<comment type="catalytic activity">
    <reaction evidence="1">
        <text>ATP + protein L-histidine = ADP + protein N-phospho-L-histidine.</text>
        <dbReference type="EC" id="2.7.13.3"/>
    </reaction>
</comment>
<evidence type="ECO:0000256" key="1">
    <source>
        <dbReference type="ARBA" id="ARBA00000085"/>
    </source>
</evidence>
<evidence type="ECO:0000313" key="11">
    <source>
        <dbReference type="Proteomes" id="UP000672039"/>
    </source>
</evidence>
<evidence type="ECO:0000313" key="10">
    <source>
        <dbReference type="EMBL" id="QTR47817.1"/>
    </source>
</evidence>
<keyword evidence="7" id="KW-0812">Transmembrane</keyword>
<dbReference type="RefSeq" id="WP_210224054.1">
    <property type="nucleotide sequence ID" value="NZ_CP072801.1"/>
</dbReference>
<dbReference type="InterPro" id="IPR004358">
    <property type="entry name" value="Sig_transdc_His_kin-like_C"/>
</dbReference>
<feature type="coiled-coil region" evidence="6">
    <location>
        <begin position="195"/>
        <end position="257"/>
    </location>
</feature>
<dbReference type="InterPro" id="IPR036890">
    <property type="entry name" value="HATPase_C_sf"/>
</dbReference>
<reference evidence="10 11" key="1">
    <citation type="submission" date="2021-04" db="EMBL/GenBank/DDBJ databases">
        <title>Genomics, taxonomy and metabolism of representatives of sulfur bacteria of the genus Thiothrix: Thiothrix fructosivorans QT, Thiothrix unzii A1T and three new species, Thiothrix subterranea sp. nov., Thiothrix litoralis sp. nov. and 'Candidatus Thiothrix anitrata' sp. nov.</title>
        <authorList>
            <person name="Ravin N.V."/>
            <person name="Smolyakov D."/>
            <person name="Rudenko T.S."/>
            <person name="Mardanov A.V."/>
            <person name="Beletsky A.V."/>
            <person name="Markov N.D."/>
            <person name="Fomenkov A.I."/>
            <person name="Roberts R.J."/>
            <person name="Karnachuk O.V."/>
            <person name="Novikov A."/>
            <person name="Grabovich M.Y."/>
        </authorList>
    </citation>
    <scope>NUCLEOTIDE SEQUENCE [LARGE SCALE GENOMIC DNA]</scope>
    <source>
        <strain evidence="10 11">AS</strain>
    </source>
</reference>